<protein>
    <submittedName>
        <fullName evidence="3">Telomere length regulation protein-domain-containing protein</fullName>
    </submittedName>
</protein>
<dbReference type="Proteomes" id="UP000292082">
    <property type="component" value="Unassembled WGS sequence"/>
</dbReference>
<dbReference type="GO" id="GO:0051083">
    <property type="term" value="P:'de novo' cotranslational protein folding"/>
    <property type="evidence" value="ECO:0007669"/>
    <property type="project" value="TreeGrafter"/>
</dbReference>
<feature type="region of interest" description="Disordered" evidence="2">
    <location>
        <begin position="919"/>
        <end position="940"/>
    </location>
</feature>
<dbReference type="InterPro" id="IPR051970">
    <property type="entry name" value="TEL2_Regulation"/>
</dbReference>
<dbReference type="GO" id="GO:0005829">
    <property type="term" value="C:cytosol"/>
    <property type="evidence" value="ECO:0007669"/>
    <property type="project" value="TreeGrafter"/>
</dbReference>
<accession>A0A4Q9QE86</accession>
<dbReference type="InterPro" id="IPR019337">
    <property type="entry name" value="Telomere_length_regulation_dom"/>
</dbReference>
<dbReference type="PANTHER" id="PTHR15830:SF10">
    <property type="entry name" value="TELOMERE LENGTH REGULATION PROTEIN TEL2 HOMOLOG"/>
    <property type="match status" value="1"/>
</dbReference>
<evidence type="ECO:0000256" key="1">
    <source>
        <dbReference type="ARBA" id="ARBA00006133"/>
    </source>
</evidence>
<dbReference type="Pfam" id="PF10193">
    <property type="entry name" value="Telomere_reg-2"/>
    <property type="match status" value="1"/>
</dbReference>
<organism evidence="3 4">
    <name type="scientific">Dichomitus squalens</name>
    <dbReference type="NCBI Taxonomy" id="114155"/>
    <lineage>
        <taxon>Eukaryota</taxon>
        <taxon>Fungi</taxon>
        <taxon>Dikarya</taxon>
        <taxon>Basidiomycota</taxon>
        <taxon>Agaricomycotina</taxon>
        <taxon>Agaricomycetes</taxon>
        <taxon>Polyporales</taxon>
        <taxon>Polyporaceae</taxon>
        <taxon>Dichomitus</taxon>
    </lineage>
</organism>
<evidence type="ECO:0000313" key="3">
    <source>
        <dbReference type="EMBL" id="TBU66127.1"/>
    </source>
</evidence>
<dbReference type="AlphaFoldDB" id="A0A4Q9QE86"/>
<feature type="compositionally biased region" description="Low complexity" evidence="2">
    <location>
        <begin position="548"/>
        <end position="561"/>
    </location>
</feature>
<proteinExistence type="inferred from homology"/>
<dbReference type="InterPro" id="IPR038528">
    <property type="entry name" value="TEL2_C_sf"/>
</dbReference>
<dbReference type="EMBL" id="ML145084">
    <property type="protein sequence ID" value="TBU66127.1"/>
    <property type="molecule type" value="Genomic_DNA"/>
</dbReference>
<dbReference type="Gene3D" id="1.25.40.720">
    <property type="entry name" value="Telomere length regulation protein 2, C-terminal domain"/>
    <property type="match status" value="1"/>
</dbReference>
<comment type="similarity">
    <text evidence="1">Belongs to the TEL2 family.</text>
</comment>
<dbReference type="STRING" id="114155.A0A4Q9QE86"/>
<evidence type="ECO:0000313" key="4">
    <source>
        <dbReference type="Proteomes" id="UP000292082"/>
    </source>
</evidence>
<keyword evidence="4" id="KW-1185">Reference proteome</keyword>
<feature type="region of interest" description="Disordered" evidence="2">
    <location>
        <begin position="506"/>
        <end position="568"/>
    </location>
</feature>
<dbReference type="GO" id="GO:0051879">
    <property type="term" value="F:Hsp90 protein binding"/>
    <property type="evidence" value="ECO:0007669"/>
    <property type="project" value="TreeGrafter"/>
</dbReference>
<gene>
    <name evidence="3" type="ORF">BD310DRAFT_837673</name>
</gene>
<dbReference type="GO" id="GO:0042162">
    <property type="term" value="F:telomeric DNA binding"/>
    <property type="evidence" value="ECO:0007669"/>
    <property type="project" value="TreeGrafter"/>
</dbReference>
<sequence length="1038" mass="113519">MSADFADANLAQIRDTITRLHAPIPDLSTLLSLLAAPLANIGLLPPRFRHIDVFPIRGEMLNIPRHIPLLQRALLEHVIPTWEPLLVQESAYELVEQYFCPDAMSFASPAAGQIALCAYSTILSVPLQDYSVSLLAKLCKAYPIDVLHSVLFPVGGTPALIGRHSVTWEDCVRDVIAVPAKVTNYMGNRRNFPSVLEPGAYYTNVSVRTENLIFSSCTKRSQERKASVAYLIGKLVNVGVFPPSTPMSLARPSFFQSVLPTIRARLETADAQDYSRFWTDLLVSLPTSQALRSVLTSLFSSVRTCSAAFDPAPRTRALVKREAQLLRQLLGPLTKENTELSDCLSAVALGRTWGEGHARIFACWAAGAQKGAKTKEGLDVLLAKVIDLWTDTDHIRHSLLSQHQYLTALLLLTITYFTAPSPAYELAMSPQFVQSISSYISHLDPSVRRCGMLVAEEVARAAGKKLDFGEWEGDDQGRAWCRQLRELLRENDADADTEDYLEEGLDAEIPSETRPSRVTEAEEPPSSHITIEVPASGYDSDDSLTGYASPASSRSASPTPSELAEIEKDPTLRVGIKKVSRPVYLAQLGEMIRPTSGVQSDDEQNTAAKVEVALDVAEELIRRKSGYGTELEENAINLVYGFIGLQDNYDLDGFDHKRQAALNALVACCPRKAAPVIIEQFFTNQYSTDQRFTMLNALALGAQELASLPIPELPGRRPLSAEKTAFPSKRLPPALHNKYLTSSDQLNTNNPVQLLLDGISQLAIDKSKDATADKVPELVRERHLRVRGSPKIAEVSPPSSSSTRNALRRAVANAASTHPKLTTFTDVATEFFICPLINRFWLFLRDEQAREERTAHQPLLHRYRGAGTGLVLSSLVLGRMLETIAVLVHAARNTREWLAVIAPDALELAITLGTRPISRGEGMDDGADPDQYGKSGLPGEKKSSKEAALLTAALELALIVLDGCLDLDGGRSLGLEHTALLVGSGEWANKVFGSLEEGAKVPGGGGAQEARLRRAAAAVLLKVDELTSRWRRSMIDLV</sequence>
<reference evidence="3 4" key="1">
    <citation type="submission" date="2019-01" db="EMBL/GenBank/DDBJ databases">
        <title>Draft genome sequences of three monokaryotic isolates of the white-rot basidiomycete fungus Dichomitus squalens.</title>
        <authorList>
            <consortium name="DOE Joint Genome Institute"/>
            <person name="Lopez S.C."/>
            <person name="Andreopoulos B."/>
            <person name="Pangilinan J."/>
            <person name="Lipzen A."/>
            <person name="Riley R."/>
            <person name="Ahrendt S."/>
            <person name="Ng V."/>
            <person name="Barry K."/>
            <person name="Daum C."/>
            <person name="Grigoriev I.V."/>
            <person name="Hilden K.S."/>
            <person name="Makela M.R."/>
            <person name="de Vries R.P."/>
        </authorList>
    </citation>
    <scope>NUCLEOTIDE SEQUENCE [LARGE SCALE GENOMIC DNA]</scope>
    <source>
        <strain evidence="3 4">CBS 464.89</strain>
    </source>
</reference>
<evidence type="ECO:0000256" key="2">
    <source>
        <dbReference type="SAM" id="MobiDB-lite"/>
    </source>
</evidence>
<dbReference type="PANTHER" id="PTHR15830">
    <property type="entry name" value="TELOMERE LENGTH REGULATION PROTEIN TEL2 FAMILY MEMBER"/>
    <property type="match status" value="1"/>
</dbReference>
<name>A0A4Q9QE86_9APHY</name>